<keyword evidence="1" id="KW-0472">Membrane</keyword>
<keyword evidence="3" id="KW-1185">Reference proteome</keyword>
<accession>A0A2Z2KG48</accession>
<dbReference type="EMBL" id="CP021780">
    <property type="protein sequence ID" value="ASA19782.1"/>
    <property type="molecule type" value="Genomic_DNA"/>
</dbReference>
<name>A0A2Z2KG48_9BACL</name>
<protein>
    <submittedName>
        <fullName evidence="2">Uncharacterized protein</fullName>
    </submittedName>
</protein>
<sequence>MDSSLWEQITNYFTTDMSAYLLSVQEHISISVLALAVSALIGIILGYLCAEHRIYGKWIV</sequence>
<reference evidence="2 3" key="1">
    <citation type="submission" date="2017-06" db="EMBL/GenBank/DDBJ databases">
        <title>Complete genome sequence of Paenibacillus donghaensis KCTC 13049T isolated from East Sea sediment, South Korea.</title>
        <authorList>
            <person name="Jung B.K."/>
            <person name="Hong S.-J."/>
            <person name="Shin J.-H."/>
        </authorList>
    </citation>
    <scope>NUCLEOTIDE SEQUENCE [LARGE SCALE GENOMIC DNA]</scope>
    <source>
        <strain evidence="2 3">KCTC 13049</strain>
    </source>
</reference>
<organism evidence="2 3">
    <name type="scientific">Paenibacillus donghaensis</name>
    <dbReference type="NCBI Taxonomy" id="414771"/>
    <lineage>
        <taxon>Bacteria</taxon>
        <taxon>Bacillati</taxon>
        <taxon>Bacillota</taxon>
        <taxon>Bacilli</taxon>
        <taxon>Bacillales</taxon>
        <taxon>Paenibacillaceae</taxon>
        <taxon>Paenibacillus</taxon>
    </lineage>
</organism>
<dbReference type="AlphaFoldDB" id="A0A2Z2KG48"/>
<dbReference type="KEGG" id="pdh:B9T62_02540"/>
<evidence type="ECO:0000256" key="1">
    <source>
        <dbReference type="SAM" id="Phobius"/>
    </source>
</evidence>
<evidence type="ECO:0000313" key="2">
    <source>
        <dbReference type="EMBL" id="ASA19782.1"/>
    </source>
</evidence>
<keyword evidence="1" id="KW-0812">Transmembrane</keyword>
<keyword evidence="1" id="KW-1133">Transmembrane helix</keyword>
<proteinExistence type="predicted"/>
<feature type="transmembrane region" description="Helical" evidence="1">
    <location>
        <begin position="28"/>
        <end position="50"/>
    </location>
</feature>
<evidence type="ECO:0000313" key="3">
    <source>
        <dbReference type="Proteomes" id="UP000249890"/>
    </source>
</evidence>
<dbReference type="Proteomes" id="UP000249890">
    <property type="component" value="Chromosome"/>
</dbReference>
<gene>
    <name evidence="2" type="ORF">B9T62_02540</name>
</gene>